<protein>
    <submittedName>
        <fullName evidence="6">NADPH oxidase organizer 1b</fullName>
    </submittedName>
</protein>
<dbReference type="Pfam" id="PF00787">
    <property type="entry name" value="PX"/>
    <property type="match status" value="1"/>
</dbReference>
<dbReference type="InterPro" id="IPR051228">
    <property type="entry name" value="NADPH_Oxidase/PX-Domain"/>
</dbReference>
<dbReference type="GO" id="GO:0042554">
    <property type="term" value="P:superoxide anion generation"/>
    <property type="evidence" value="ECO:0007669"/>
    <property type="project" value="TreeGrafter"/>
</dbReference>
<feature type="compositionally biased region" description="Low complexity" evidence="3">
    <location>
        <begin position="407"/>
        <end position="424"/>
    </location>
</feature>
<accession>A0A8C9YU83</accession>
<dbReference type="InterPro" id="IPR035758">
    <property type="entry name" value="NoxO1_SH3_2"/>
</dbReference>
<dbReference type="SUPFAM" id="SSF50044">
    <property type="entry name" value="SH3-domain"/>
    <property type="match status" value="2"/>
</dbReference>
<dbReference type="InterPro" id="IPR036028">
    <property type="entry name" value="SH3-like_dom_sf"/>
</dbReference>
<dbReference type="CDD" id="cd12024">
    <property type="entry name" value="SH3_NoxO1_2"/>
    <property type="match status" value="1"/>
</dbReference>
<feature type="compositionally biased region" description="Basic and acidic residues" evidence="3">
    <location>
        <begin position="342"/>
        <end position="353"/>
    </location>
</feature>
<dbReference type="GO" id="GO:0016176">
    <property type="term" value="F:superoxide-generating NADPH oxidase activator activity"/>
    <property type="evidence" value="ECO:0007669"/>
    <property type="project" value="TreeGrafter"/>
</dbReference>
<reference evidence="6" key="2">
    <citation type="submission" date="2025-09" db="UniProtKB">
        <authorList>
            <consortium name="Ensembl"/>
        </authorList>
    </citation>
    <scope>IDENTIFICATION</scope>
</reference>
<feature type="domain" description="SH3" evidence="4">
    <location>
        <begin position="142"/>
        <end position="204"/>
    </location>
</feature>
<evidence type="ECO:0000259" key="4">
    <source>
        <dbReference type="PROSITE" id="PS50002"/>
    </source>
</evidence>
<keyword evidence="1 2" id="KW-0728">SH3 domain</keyword>
<feature type="compositionally biased region" description="Low complexity" evidence="3">
    <location>
        <begin position="355"/>
        <end position="378"/>
    </location>
</feature>
<dbReference type="GeneTree" id="ENSGT00940000158812"/>
<name>A0A8C9YU83_SANLU</name>
<feature type="compositionally biased region" description="Polar residues" evidence="3">
    <location>
        <begin position="381"/>
        <end position="393"/>
    </location>
</feature>
<feature type="compositionally biased region" description="Polar residues" evidence="3">
    <location>
        <begin position="286"/>
        <end position="298"/>
    </location>
</feature>
<sequence>MAGEQRFVISMFMISVLWSDETEVITYRSFQDFKDLHRQLKKRFPLMNPFRRNDRVIPKFRGKIISTQKGSKRSVQRMKFLESYCNKLLKCEPTVTQSSEVAQFFMPKDHDLQPDFTKNRLVVMSVCGDVTRQQAGNITHPFVTQTYRCVAAYETKDTKNRPFKVAVDEKLDVLIKDPAGWWLVENEDKLLAWFPAPYLELWDGEDDENAGFQLAGVSYSTKKDDEVSVPIGSVVEVLRKSDNGWWLIRFNGKAGYIPSMNLQPYNNPRAGLYSLQRKLHSSTLNLATSREPQASRAPSVSEEISPRRGSAGQSRGEPSVLWRLHKARSLDVLSETRSQTQMERDVSTSDHCARSTSNTSNTSTETSFSSFFSSSEFSLSPAASPQPGVSDSGSSFPDLSLSDRRSSNTSSESSGSVSPKGSETASNAPRVPPRPKTEEILTRCTTITRKAALATKTRLQIQPISSIHSR</sequence>
<evidence type="ECO:0000313" key="7">
    <source>
        <dbReference type="Proteomes" id="UP000694568"/>
    </source>
</evidence>
<dbReference type="PROSITE" id="PS50195">
    <property type="entry name" value="PX"/>
    <property type="match status" value="1"/>
</dbReference>
<feature type="domain" description="SH3" evidence="4">
    <location>
        <begin position="208"/>
        <end position="267"/>
    </location>
</feature>
<dbReference type="GO" id="GO:0005737">
    <property type="term" value="C:cytoplasm"/>
    <property type="evidence" value="ECO:0007669"/>
    <property type="project" value="TreeGrafter"/>
</dbReference>
<evidence type="ECO:0000313" key="6">
    <source>
        <dbReference type="Ensembl" id="ENSSLUP00000030027.1"/>
    </source>
</evidence>
<organism evidence="6 7">
    <name type="scientific">Sander lucioperca</name>
    <name type="common">Pike-perch</name>
    <name type="synonym">Perca lucioperca</name>
    <dbReference type="NCBI Taxonomy" id="283035"/>
    <lineage>
        <taxon>Eukaryota</taxon>
        <taxon>Metazoa</taxon>
        <taxon>Chordata</taxon>
        <taxon>Craniata</taxon>
        <taxon>Vertebrata</taxon>
        <taxon>Euteleostomi</taxon>
        <taxon>Actinopterygii</taxon>
        <taxon>Neopterygii</taxon>
        <taxon>Teleostei</taxon>
        <taxon>Neoteleostei</taxon>
        <taxon>Acanthomorphata</taxon>
        <taxon>Eupercaria</taxon>
        <taxon>Perciformes</taxon>
        <taxon>Percoidei</taxon>
        <taxon>Percidae</taxon>
        <taxon>Luciopercinae</taxon>
        <taxon>Sander</taxon>
    </lineage>
</organism>
<reference evidence="6" key="1">
    <citation type="submission" date="2025-08" db="UniProtKB">
        <authorList>
            <consortium name="Ensembl"/>
        </authorList>
    </citation>
    <scope>IDENTIFICATION</scope>
</reference>
<dbReference type="Pfam" id="PF00018">
    <property type="entry name" value="SH3_1"/>
    <property type="match status" value="1"/>
</dbReference>
<feature type="domain" description="PX" evidence="5">
    <location>
        <begin position="1"/>
        <end position="112"/>
    </location>
</feature>
<evidence type="ECO:0000256" key="3">
    <source>
        <dbReference type="SAM" id="MobiDB-lite"/>
    </source>
</evidence>
<gene>
    <name evidence="6" type="primary">LOC116044224</name>
</gene>
<dbReference type="GO" id="GO:0035091">
    <property type="term" value="F:phosphatidylinositol binding"/>
    <property type="evidence" value="ECO:0007669"/>
    <property type="project" value="InterPro"/>
</dbReference>
<dbReference type="InterPro" id="IPR001683">
    <property type="entry name" value="PX_dom"/>
</dbReference>
<keyword evidence="7" id="KW-1185">Reference proteome</keyword>
<dbReference type="Proteomes" id="UP000694568">
    <property type="component" value="Unplaced"/>
</dbReference>
<feature type="region of interest" description="Disordered" evidence="3">
    <location>
        <begin position="286"/>
        <end position="320"/>
    </location>
</feature>
<dbReference type="Gene3D" id="2.30.30.40">
    <property type="entry name" value="SH3 Domains"/>
    <property type="match status" value="2"/>
</dbReference>
<dbReference type="SUPFAM" id="SSF64268">
    <property type="entry name" value="PX domain"/>
    <property type="match status" value="1"/>
</dbReference>
<dbReference type="InterPro" id="IPR001452">
    <property type="entry name" value="SH3_domain"/>
</dbReference>
<dbReference type="Gene3D" id="3.30.1520.10">
    <property type="entry name" value="Phox-like domain"/>
    <property type="match status" value="1"/>
</dbReference>
<evidence type="ECO:0000256" key="2">
    <source>
        <dbReference type="PROSITE-ProRule" id="PRU00192"/>
    </source>
</evidence>
<dbReference type="AlphaFoldDB" id="A0A8C9YU83"/>
<dbReference type="PANTHER" id="PTHR15706:SF10">
    <property type="entry name" value="NADPH OXIDASE ORGANIZER 1"/>
    <property type="match status" value="1"/>
</dbReference>
<dbReference type="InterPro" id="IPR036871">
    <property type="entry name" value="PX_dom_sf"/>
</dbReference>
<feature type="region of interest" description="Disordered" evidence="3">
    <location>
        <begin position="333"/>
        <end position="443"/>
    </location>
</feature>
<evidence type="ECO:0000259" key="5">
    <source>
        <dbReference type="PROSITE" id="PS50195"/>
    </source>
</evidence>
<dbReference type="SMART" id="SM00326">
    <property type="entry name" value="SH3"/>
    <property type="match status" value="2"/>
</dbReference>
<dbReference type="Ensembl" id="ENSSLUT00000030979.1">
    <property type="protein sequence ID" value="ENSSLUP00000030027.1"/>
    <property type="gene ID" value="ENSSLUG00000013478.1"/>
</dbReference>
<dbReference type="FunFam" id="2.30.30.40:FF:000233">
    <property type="entry name" value="NADPH oxidase organizer 1"/>
    <property type="match status" value="1"/>
</dbReference>
<evidence type="ECO:0000256" key="1">
    <source>
        <dbReference type="ARBA" id="ARBA00022443"/>
    </source>
</evidence>
<dbReference type="PROSITE" id="PS50002">
    <property type="entry name" value="SH3"/>
    <property type="match status" value="2"/>
</dbReference>
<dbReference type="FunFam" id="2.30.30.40:FF:000219">
    <property type="entry name" value="NADPH oxidase organizer 1"/>
    <property type="match status" value="1"/>
</dbReference>
<dbReference type="PANTHER" id="PTHR15706">
    <property type="entry name" value="SH3 MULTIPLE DOMAIN"/>
    <property type="match status" value="1"/>
</dbReference>
<proteinExistence type="predicted"/>
<dbReference type="SMART" id="SM00312">
    <property type="entry name" value="PX"/>
    <property type="match status" value="1"/>
</dbReference>